<evidence type="ECO:0000256" key="1">
    <source>
        <dbReference type="SAM" id="Phobius"/>
    </source>
</evidence>
<keyword evidence="1" id="KW-1133">Transmembrane helix</keyword>
<evidence type="ECO:0000313" key="3">
    <source>
        <dbReference type="Proteomes" id="UP000225910"/>
    </source>
</evidence>
<dbReference type="AlphaFoldDB" id="A0A9X7FYX2"/>
<feature type="transmembrane region" description="Helical" evidence="1">
    <location>
        <begin position="182"/>
        <end position="201"/>
    </location>
</feature>
<reference evidence="2 3" key="1">
    <citation type="submission" date="2017-09" db="EMBL/GenBank/DDBJ databases">
        <title>Large-scale bioinformatics analysis of Bacillus genomes uncovers conserved roles of natural products in bacterial physiology.</title>
        <authorList>
            <consortium name="Agbiome Team Llc"/>
            <person name="Bleich R.M."/>
            <person name="Grubbs K.J."/>
            <person name="Santa Maria K.C."/>
            <person name="Allen S.E."/>
            <person name="Farag S."/>
            <person name="Shank E.A."/>
            <person name="Bowers A."/>
        </authorList>
    </citation>
    <scope>NUCLEOTIDE SEQUENCE [LARGE SCALE GENOMIC DNA]</scope>
    <source>
        <strain evidence="2 3">AFS064137</strain>
    </source>
</reference>
<dbReference type="Proteomes" id="UP000225910">
    <property type="component" value="Unassembled WGS sequence"/>
</dbReference>
<organism evidence="2 3">
    <name type="scientific">Bacillus thuringiensis</name>
    <dbReference type="NCBI Taxonomy" id="1428"/>
    <lineage>
        <taxon>Bacteria</taxon>
        <taxon>Bacillati</taxon>
        <taxon>Bacillota</taxon>
        <taxon>Bacilli</taxon>
        <taxon>Bacillales</taxon>
        <taxon>Bacillaceae</taxon>
        <taxon>Bacillus</taxon>
        <taxon>Bacillus cereus group</taxon>
    </lineage>
</organism>
<dbReference type="RefSeq" id="WP_098680138.1">
    <property type="nucleotide sequence ID" value="NZ_NVCU01000454.1"/>
</dbReference>
<keyword evidence="1" id="KW-0812">Transmembrane</keyword>
<protein>
    <submittedName>
        <fullName evidence="2">Uncharacterized protein</fullName>
    </submittedName>
</protein>
<feature type="transmembrane region" description="Helical" evidence="1">
    <location>
        <begin position="230"/>
        <end position="250"/>
    </location>
</feature>
<proteinExistence type="predicted"/>
<name>A0A9X7FYX2_BACTU</name>
<sequence>MSLIDMYVHEVAKRLPEQNREDITLELRSTIEDMLPDDYNEEDVKSVLEKLGSPVSLANGYLDRPMHLIGPRYFDVYTTLLKMIIPIAAVIALISMVAENFIGYNGDQAVLNVILQLIGKGIGEIFEVGLHVFFWLTLVFAILERTDKEKDPHPLTTSLKKWTPDDLKNVSYIPKKKVISKFEVFGGLMWTAIWATLYFYANHLVGVYHGTENGLKFVAPTFNQDVLLQYWPIVVIMIVFEIGISLYKLVQGKWTQRLAIGNAILQVTGTIVFIVIVVNPHLFNAGFITYLANAFTISPEEFKTWLIGGGIFFYMLSAAINILDGFRKASIRMWIKIGNFDKIKLLKR</sequence>
<dbReference type="EMBL" id="NVCU01000454">
    <property type="protein sequence ID" value="PFT73335.1"/>
    <property type="molecule type" value="Genomic_DNA"/>
</dbReference>
<dbReference type="Pfam" id="PF22564">
    <property type="entry name" value="HAAS"/>
    <property type="match status" value="1"/>
</dbReference>
<gene>
    <name evidence="2" type="ORF">COK81_31930</name>
</gene>
<feature type="transmembrane region" description="Helical" evidence="1">
    <location>
        <begin position="80"/>
        <end position="102"/>
    </location>
</feature>
<feature type="transmembrane region" description="Helical" evidence="1">
    <location>
        <begin position="262"/>
        <end position="282"/>
    </location>
</feature>
<accession>A0A9X7FYX2</accession>
<keyword evidence="1" id="KW-0472">Membrane</keyword>
<comment type="caution">
    <text evidence="2">The sequence shown here is derived from an EMBL/GenBank/DDBJ whole genome shotgun (WGS) entry which is preliminary data.</text>
</comment>
<feature type="transmembrane region" description="Helical" evidence="1">
    <location>
        <begin position="122"/>
        <end position="143"/>
    </location>
</feature>
<feature type="transmembrane region" description="Helical" evidence="1">
    <location>
        <begin position="302"/>
        <end position="323"/>
    </location>
</feature>
<evidence type="ECO:0000313" key="2">
    <source>
        <dbReference type="EMBL" id="PFT73335.1"/>
    </source>
</evidence>